<dbReference type="OrthoDB" id="1899188at2"/>
<sequence length="136" mass="16016">MIMVLEQNGKTREEAEKEVSEAMYEYIKPQIVSMKKLASHGWFVRFLKITMPLKFKKTLGYGWSVEFPKCPSDTFTMITHKCIYQQLFARYGMPEMTARFCKVDDILYSDLPRAEFIYTQQIGNGGNMCDYSYKKR</sequence>
<organism evidence="1 2">
    <name type="scientific">Eubacterium ruminantium</name>
    <dbReference type="NCBI Taxonomy" id="42322"/>
    <lineage>
        <taxon>Bacteria</taxon>
        <taxon>Bacillati</taxon>
        <taxon>Bacillota</taxon>
        <taxon>Clostridia</taxon>
        <taxon>Eubacteriales</taxon>
        <taxon>Eubacteriaceae</taxon>
        <taxon>Eubacterium</taxon>
    </lineage>
</organism>
<proteinExistence type="predicted"/>
<dbReference type="EMBL" id="FUXA01000021">
    <property type="protein sequence ID" value="SKA04038.1"/>
    <property type="molecule type" value="Genomic_DNA"/>
</dbReference>
<reference evidence="1 2" key="1">
    <citation type="submission" date="2017-02" db="EMBL/GenBank/DDBJ databases">
        <authorList>
            <person name="Peterson S.W."/>
        </authorList>
    </citation>
    <scope>NUCLEOTIDE SEQUENCE [LARGE SCALE GENOMIC DNA]</scope>
    <source>
        <strain evidence="1 2">ATCC 17233</strain>
    </source>
</reference>
<accession>A0A1T4QL94</accession>
<dbReference type="Proteomes" id="UP000189857">
    <property type="component" value="Unassembled WGS sequence"/>
</dbReference>
<dbReference type="InterPro" id="IPR026002">
    <property type="entry name" value="ATC_hydrolase-like"/>
</dbReference>
<keyword evidence="1" id="KW-0378">Hydrolase</keyword>
<dbReference type="AlphaFoldDB" id="A0A1T4QL94"/>
<dbReference type="GO" id="GO:0016787">
    <property type="term" value="F:hydrolase activity"/>
    <property type="evidence" value="ECO:0007669"/>
    <property type="project" value="UniProtKB-KW"/>
</dbReference>
<dbReference type="Pfam" id="PF14196">
    <property type="entry name" value="ATC_hydrolase"/>
    <property type="match status" value="1"/>
</dbReference>
<name>A0A1T4QL94_9FIRM</name>
<keyword evidence="2" id="KW-1185">Reference proteome</keyword>
<gene>
    <name evidence="1" type="ORF">SAMN02745110_02421</name>
</gene>
<evidence type="ECO:0000313" key="2">
    <source>
        <dbReference type="Proteomes" id="UP000189857"/>
    </source>
</evidence>
<protein>
    <submittedName>
        <fullName evidence="1">L-2-amino-thiazoline-4-carboxylic acid hydrolase</fullName>
    </submittedName>
</protein>
<evidence type="ECO:0000313" key="1">
    <source>
        <dbReference type="EMBL" id="SKA04038.1"/>
    </source>
</evidence>